<dbReference type="Proteomes" id="UP000250790">
    <property type="component" value="Unassembled WGS sequence"/>
</dbReference>
<keyword evidence="1" id="KW-1133">Transmembrane helix</keyword>
<evidence type="ECO:0000313" key="2">
    <source>
        <dbReference type="EMBL" id="PUE52930.1"/>
    </source>
</evidence>
<sequence>MLETLLLAVGLMLILEGLMPMIAPSRWRSLFEQLLKLEEGQIRFFGMFMVIAGLLLFWLVS</sequence>
<dbReference type="RefSeq" id="WP_108313294.1">
    <property type="nucleotide sequence ID" value="NZ_NESN01000004.1"/>
</dbReference>
<evidence type="ECO:0000256" key="1">
    <source>
        <dbReference type="SAM" id="Phobius"/>
    </source>
</evidence>
<organism evidence="2 3">
    <name type="scientific">Limnohabitans parvus II-B4</name>
    <dbReference type="NCBI Taxonomy" id="1293052"/>
    <lineage>
        <taxon>Bacteria</taxon>
        <taxon>Pseudomonadati</taxon>
        <taxon>Pseudomonadota</taxon>
        <taxon>Betaproteobacteria</taxon>
        <taxon>Burkholderiales</taxon>
        <taxon>Comamonadaceae</taxon>
        <taxon>Limnohabitans</taxon>
    </lineage>
</organism>
<accession>A0A315E4W6</accession>
<gene>
    <name evidence="2" type="ORF">B9Z37_12310</name>
</gene>
<dbReference type="Pfam" id="PF09838">
    <property type="entry name" value="DUF2065"/>
    <property type="match status" value="1"/>
</dbReference>
<proteinExistence type="predicted"/>
<dbReference type="PANTHER" id="PTHR38602:SF1">
    <property type="entry name" value="INNER MEMBRANE PROTEIN"/>
    <property type="match status" value="1"/>
</dbReference>
<keyword evidence="1" id="KW-0812">Transmembrane</keyword>
<evidence type="ECO:0000313" key="3">
    <source>
        <dbReference type="Proteomes" id="UP000250790"/>
    </source>
</evidence>
<dbReference type="PANTHER" id="PTHR38602">
    <property type="entry name" value="INNER MEMBRANE PROTEIN-RELATED"/>
    <property type="match status" value="1"/>
</dbReference>
<dbReference type="EMBL" id="NESN01000004">
    <property type="protein sequence ID" value="PUE52930.1"/>
    <property type="molecule type" value="Genomic_DNA"/>
</dbReference>
<comment type="caution">
    <text evidence="2">The sequence shown here is derived from an EMBL/GenBank/DDBJ whole genome shotgun (WGS) entry which is preliminary data.</text>
</comment>
<keyword evidence="1" id="KW-0472">Membrane</keyword>
<dbReference type="OrthoDB" id="9182237at2"/>
<protein>
    <submittedName>
        <fullName evidence="2">DUF2065 domain-containing protein</fullName>
    </submittedName>
</protein>
<name>A0A315E4W6_9BURK</name>
<dbReference type="InterPro" id="IPR019201">
    <property type="entry name" value="DUF2065"/>
</dbReference>
<dbReference type="AlphaFoldDB" id="A0A315E4W6"/>
<keyword evidence="3" id="KW-1185">Reference proteome</keyword>
<feature type="transmembrane region" description="Helical" evidence="1">
    <location>
        <begin position="44"/>
        <end position="60"/>
    </location>
</feature>
<reference evidence="2 3" key="1">
    <citation type="submission" date="2017-04" db="EMBL/GenBank/DDBJ databases">
        <title>Unexpected and diverse lifestyles within the genus Limnohabitans.</title>
        <authorList>
            <person name="Kasalicky V."/>
            <person name="Mehrshad M."/>
            <person name="Andrei S.-A."/>
            <person name="Salcher M."/>
            <person name="Kratochvilova H."/>
            <person name="Simek K."/>
            <person name="Ghai R."/>
        </authorList>
    </citation>
    <scope>NUCLEOTIDE SEQUENCE [LARGE SCALE GENOMIC DNA]</scope>
    <source>
        <strain evidence="2 3">II-B4</strain>
    </source>
</reference>